<comment type="caution">
    <text evidence="1">The sequence shown here is derived from an EMBL/GenBank/DDBJ whole genome shotgun (WGS) entry which is preliminary data.</text>
</comment>
<protein>
    <submittedName>
        <fullName evidence="1">Uncharacterized protein</fullName>
    </submittedName>
</protein>
<organism evidence="1 2">
    <name type="scientific">Dovyalis caffra</name>
    <dbReference type="NCBI Taxonomy" id="77055"/>
    <lineage>
        <taxon>Eukaryota</taxon>
        <taxon>Viridiplantae</taxon>
        <taxon>Streptophyta</taxon>
        <taxon>Embryophyta</taxon>
        <taxon>Tracheophyta</taxon>
        <taxon>Spermatophyta</taxon>
        <taxon>Magnoliopsida</taxon>
        <taxon>eudicotyledons</taxon>
        <taxon>Gunneridae</taxon>
        <taxon>Pentapetalae</taxon>
        <taxon>rosids</taxon>
        <taxon>fabids</taxon>
        <taxon>Malpighiales</taxon>
        <taxon>Salicaceae</taxon>
        <taxon>Flacourtieae</taxon>
        <taxon>Dovyalis</taxon>
    </lineage>
</organism>
<dbReference type="Proteomes" id="UP001314170">
    <property type="component" value="Unassembled WGS sequence"/>
</dbReference>
<accession>A0AAV1SQP4</accession>
<evidence type="ECO:0000313" key="1">
    <source>
        <dbReference type="EMBL" id="CAK7355869.1"/>
    </source>
</evidence>
<gene>
    <name evidence="1" type="ORF">DCAF_LOCUS26132</name>
</gene>
<evidence type="ECO:0000313" key="2">
    <source>
        <dbReference type="Proteomes" id="UP001314170"/>
    </source>
</evidence>
<proteinExistence type="predicted"/>
<dbReference type="EMBL" id="CAWUPB010001197">
    <property type="protein sequence ID" value="CAK7355869.1"/>
    <property type="molecule type" value="Genomic_DNA"/>
</dbReference>
<keyword evidence="2" id="KW-1185">Reference proteome</keyword>
<sequence length="90" mass="10027">MIEGDCPIALKGYSHDDVVLGAWIDMARVSKEGVKLLMERECGTVAFCMLKEMSLGQIKASMNNGVLEIVRWRRLKARRAGGYCYSAGDR</sequence>
<dbReference type="AlphaFoldDB" id="A0AAV1SQP4"/>
<name>A0AAV1SQP4_9ROSI</name>
<reference evidence="1 2" key="1">
    <citation type="submission" date="2024-01" db="EMBL/GenBank/DDBJ databases">
        <authorList>
            <person name="Waweru B."/>
        </authorList>
    </citation>
    <scope>NUCLEOTIDE SEQUENCE [LARGE SCALE GENOMIC DNA]</scope>
</reference>